<sequence>LLTYLGYTINHRILRKTPRV</sequence>
<dbReference type="EMBL" id="CAJVCH010570792">
    <property type="protein sequence ID" value="CAG7835893.1"/>
    <property type="molecule type" value="Genomic_DNA"/>
</dbReference>
<feature type="non-terminal residue" evidence="1">
    <location>
        <position position="1"/>
    </location>
</feature>
<dbReference type="AlphaFoldDB" id="A0A8J2LHY9"/>
<protein>
    <submittedName>
        <fullName evidence="1">Uncharacterized protein</fullName>
    </submittedName>
</protein>
<reference evidence="1" key="1">
    <citation type="submission" date="2021-06" db="EMBL/GenBank/DDBJ databases">
        <authorList>
            <person name="Hodson N. C."/>
            <person name="Mongue J. A."/>
            <person name="Jaron S. K."/>
        </authorList>
    </citation>
    <scope>NUCLEOTIDE SEQUENCE</scope>
</reference>
<gene>
    <name evidence="1" type="ORF">AFUS01_LOCUS45208</name>
</gene>
<organism evidence="1 2">
    <name type="scientific">Allacma fusca</name>
    <dbReference type="NCBI Taxonomy" id="39272"/>
    <lineage>
        <taxon>Eukaryota</taxon>
        <taxon>Metazoa</taxon>
        <taxon>Ecdysozoa</taxon>
        <taxon>Arthropoda</taxon>
        <taxon>Hexapoda</taxon>
        <taxon>Collembola</taxon>
        <taxon>Symphypleona</taxon>
        <taxon>Sminthuridae</taxon>
        <taxon>Allacma</taxon>
    </lineage>
</organism>
<evidence type="ECO:0000313" key="1">
    <source>
        <dbReference type="EMBL" id="CAG7835893.1"/>
    </source>
</evidence>
<keyword evidence="2" id="KW-1185">Reference proteome</keyword>
<name>A0A8J2LHY9_9HEXA</name>
<dbReference type="Proteomes" id="UP000708208">
    <property type="component" value="Unassembled WGS sequence"/>
</dbReference>
<evidence type="ECO:0000313" key="2">
    <source>
        <dbReference type="Proteomes" id="UP000708208"/>
    </source>
</evidence>
<comment type="caution">
    <text evidence="1">The sequence shown here is derived from an EMBL/GenBank/DDBJ whole genome shotgun (WGS) entry which is preliminary data.</text>
</comment>
<proteinExistence type="predicted"/>
<accession>A0A8J2LHY9</accession>